<comment type="caution">
    <text evidence="1">The sequence shown here is derived from an EMBL/GenBank/DDBJ whole genome shotgun (WGS) entry which is preliminary data.</text>
</comment>
<dbReference type="OrthoDB" id="212671at2"/>
<organism evidence="1 2">
    <name type="scientific">Bremerella cremea</name>
    <dbReference type="NCBI Taxonomy" id="1031537"/>
    <lineage>
        <taxon>Bacteria</taxon>
        <taxon>Pseudomonadati</taxon>
        <taxon>Planctomycetota</taxon>
        <taxon>Planctomycetia</taxon>
        <taxon>Pirellulales</taxon>
        <taxon>Pirellulaceae</taxon>
        <taxon>Bremerella</taxon>
    </lineage>
</organism>
<sequence length="379" mass="42433">MIRTQIWLLAILSAGGLFGPGWVAAQTTSQTEPVRLPALEEEPPVWTFAPQAEETESVLLMDSEVILNERKPPPKDFGGMGGGGPFGGQGGPGYGSVWYPTKLVKGQDVDFQLIRQNASAALPVWRGDKGIMLMSMNVGNSLFFTDAVLPDSQRPFPAELWRVNLGLNYIHKFDNGSTLVVLTGLGSSSDKPFHSWEEMNFTLGTFWRRPARNERDAWMLGVMYSPSGSLNFPIPAIAYQWNPSDSFQMSVGLPLSVTWHPFAWENWTVSFSYLPLTNGSLMVTHDFTERIHLYSGYQSISDSYFLSDREIERDRFYATELRIVKGLRYDLGRNAVFDICAGYAFDRKYGEGANQGASLHDNVDVQPGEFVEARIQLRF</sequence>
<reference evidence="1 2" key="1">
    <citation type="submission" date="2018-07" db="EMBL/GenBank/DDBJ databases">
        <title>Comparative genomes isolates from brazilian mangrove.</title>
        <authorList>
            <person name="De Araujo J.E."/>
            <person name="Taketani R.G."/>
            <person name="Silva M.C.P."/>
            <person name="Lourenco M.V."/>
            <person name="Oliveira V.M."/>
            <person name="Andreote F.D."/>
        </authorList>
    </citation>
    <scope>NUCLEOTIDE SEQUENCE [LARGE SCALE GENOMIC DNA]</scope>
    <source>
        <strain evidence="1 2">HEX PRIS-MGV</strain>
    </source>
</reference>
<dbReference type="Proteomes" id="UP000253562">
    <property type="component" value="Unassembled WGS sequence"/>
</dbReference>
<accession>A0A368KK69</accession>
<protein>
    <submittedName>
        <fullName evidence="1">Uncharacterized protein</fullName>
    </submittedName>
</protein>
<dbReference type="RefSeq" id="WP_114372084.1">
    <property type="nucleotide sequence ID" value="NZ_QPEX01000045.1"/>
</dbReference>
<dbReference type="EMBL" id="QPEX01000045">
    <property type="protein sequence ID" value="RCS41168.1"/>
    <property type="molecule type" value="Genomic_DNA"/>
</dbReference>
<dbReference type="AlphaFoldDB" id="A0A368KK69"/>
<gene>
    <name evidence="1" type="ORF">DTL42_21585</name>
</gene>
<proteinExistence type="predicted"/>
<name>A0A368KK69_9BACT</name>
<evidence type="ECO:0000313" key="1">
    <source>
        <dbReference type="EMBL" id="RCS41168.1"/>
    </source>
</evidence>
<evidence type="ECO:0000313" key="2">
    <source>
        <dbReference type="Proteomes" id="UP000253562"/>
    </source>
</evidence>